<dbReference type="EMBL" id="KV427606">
    <property type="protein sequence ID" value="KZT11972.1"/>
    <property type="molecule type" value="Genomic_DNA"/>
</dbReference>
<protein>
    <recommendedName>
        <fullName evidence="3">Yeast cell wall synthesis Kre9/Knh1-like N-terminal domain-containing protein</fullName>
    </recommendedName>
</protein>
<evidence type="ECO:0000313" key="4">
    <source>
        <dbReference type="EMBL" id="KZT11972.1"/>
    </source>
</evidence>
<dbReference type="AlphaFoldDB" id="A0A165HNI4"/>
<gene>
    <name evidence="4" type="ORF">LAESUDRAFT_719922</name>
</gene>
<evidence type="ECO:0000259" key="3">
    <source>
        <dbReference type="Pfam" id="PF10342"/>
    </source>
</evidence>
<reference evidence="4 5" key="1">
    <citation type="journal article" date="2016" name="Mol. Biol. Evol.">
        <title>Comparative Genomics of Early-Diverging Mushroom-Forming Fungi Provides Insights into the Origins of Lignocellulose Decay Capabilities.</title>
        <authorList>
            <person name="Nagy L.G."/>
            <person name="Riley R."/>
            <person name="Tritt A."/>
            <person name="Adam C."/>
            <person name="Daum C."/>
            <person name="Floudas D."/>
            <person name="Sun H."/>
            <person name="Yadav J.S."/>
            <person name="Pangilinan J."/>
            <person name="Larsson K.H."/>
            <person name="Matsuura K."/>
            <person name="Barry K."/>
            <person name="Labutti K."/>
            <person name="Kuo R."/>
            <person name="Ohm R.A."/>
            <person name="Bhattacharya S.S."/>
            <person name="Shirouzu T."/>
            <person name="Yoshinaga Y."/>
            <person name="Martin F.M."/>
            <person name="Grigoriev I.V."/>
            <person name="Hibbett D.S."/>
        </authorList>
    </citation>
    <scope>NUCLEOTIDE SEQUENCE [LARGE SCALE GENOMIC DNA]</scope>
    <source>
        <strain evidence="4 5">93-53</strain>
    </source>
</reference>
<proteinExistence type="predicted"/>
<dbReference type="Pfam" id="PF10342">
    <property type="entry name" value="Kre9_KNH"/>
    <property type="match status" value="1"/>
</dbReference>
<dbReference type="STRING" id="1314785.A0A165HNI4"/>
<organism evidence="4 5">
    <name type="scientific">Laetiporus sulphureus 93-53</name>
    <dbReference type="NCBI Taxonomy" id="1314785"/>
    <lineage>
        <taxon>Eukaryota</taxon>
        <taxon>Fungi</taxon>
        <taxon>Dikarya</taxon>
        <taxon>Basidiomycota</taxon>
        <taxon>Agaricomycotina</taxon>
        <taxon>Agaricomycetes</taxon>
        <taxon>Polyporales</taxon>
        <taxon>Laetiporus</taxon>
    </lineage>
</organism>
<dbReference type="InParanoid" id="A0A165HNI4"/>
<evidence type="ECO:0000256" key="1">
    <source>
        <dbReference type="ARBA" id="ARBA00022729"/>
    </source>
</evidence>
<keyword evidence="1 2" id="KW-0732">Signal</keyword>
<dbReference type="GeneID" id="63824748"/>
<dbReference type="OrthoDB" id="2317741at2759"/>
<sequence>MMMNKFTTLFAFFLCSFFALVSAFPVARDVYVPQITSPTADTIWIAGEKYNVTWDTSDAPVNITNYLGRVVLATNYVEDYEHPLASNFSILLGSIEVTAPNVTTGNDYSIVLFGDSGNYSPEFTILNCNLTV</sequence>
<evidence type="ECO:0000313" key="5">
    <source>
        <dbReference type="Proteomes" id="UP000076871"/>
    </source>
</evidence>
<dbReference type="Proteomes" id="UP000076871">
    <property type="component" value="Unassembled WGS sequence"/>
</dbReference>
<feature type="chain" id="PRO_5007858766" description="Yeast cell wall synthesis Kre9/Knh1-like N-terminal domain-containing protein" evidence="2">
    <location>
        <begin position="24"/>
        <end position="132"/>
    </location>
</feature>
<keyword evidence="5" id="KW-1185">Reference proteome</keyword>
<dbReference type="InterPro" id="IPR018466">
    <property type="entry name" value="Kre9/Knh1-like_N"/>
</dbReference>
<dbReference type="RefSeq" id="XP_040769620.1">
    <property type="nucleotide sequence ID" value="XM_040907719.1"/>
</dbReference>
<feature type="domain" description="Yeast cell wall synthesis Kre9/Knh1-like N-terminal" evidence="3">
    <location>
        <begin position="37"/>
        <end position="125"/>
    </location>
</feature>
<evidence type="ECO:0000256" key="2">
    <source>
        <dbReference type="SAM" id="SignalP"/>
    </source>
</evidence>
<name>A0A165HNI4_9APHY</name>
<accession>A0A165HNI4</accession>
<feature type="signal peptide" evidence="2">
    <location>
        <begin position="1"/>
        <end position="23"/>
    </location>
</feature>